<accession>A0ACC0JF85</accession>
<evidence type="ECO:0000313" key="1">
    <source>
        <dbReference type="EMBL" id="KAI8422826.1"/>
    </source>
</evidence>
<evidence type="ECO:0000313" key="2">
    <source>
        <dbReference type="Proteomes" id="UP001064048"/>
    </source>
</evidence>
<proteinExistence type="predicted"/>
<reference evidence="1 2" key="1">
    <citation type="journal article" date="2022" name="Genome Biol. Evol.">
        <title>The Spruce Budworm Genome: Reconstructing the Evolutionary History of Antifreeze Proteins.</title>
        <authorList>
            <person name="Beliveau C."/>
            <person name="Gagne P."/>
            <person name="Picq S."/>
            <person name="Vernygora O."/>
            <person name="Keeling C.I."/>
            <person name="Pinkney K."/>
            <person name="Doucet D."/>
            <person name="Wen F."/>
            <person name="Johnston J.S."/>
            <person name="Maaroufi H."/>
            <person name="Boyle B."/>
            <person name="Laroche J."/>
            <person name="Dewar K."/>
            <person name="Juretic N."/>
            <person name="Blackburn G."/>
            <person name="Nisole A."/>
            <person name="Brunet B."/>
            <person name="Brandao M."/>
            <person name="Lumley L."/>
            <person name="Duan J."/>
            <person name="Quan G."/>
            <person name="Lucarotti C.J."/>
            <person name="Roe A.D."/>
            <person name="Sperling F.A.H."/>
            <person name="Levesque R.C."/>
            <person name="Cusson M."/>
        </authorList>
    </citation>
    <scope>NUCLEOTIDE SEQUENCE [LARGE SCALE GENOMIC DNA]</scope>
    <source>
        <strain evidence="1">Glfc:IPQL:Cfum</strain>
    </source>
</reference>
<protein>
    <submittedName>
        <fullName evidence="1">Uncharacterized protein</fullName>
    </submittedName>
</protein>
<keyword evidence="2" id="KW-1185">Reference proteome</keyword>
<gene>
    <name evidence="1" type="ORF">MSG28_006570</name>
</gene>
<dbReference type="Proteomes" id="UP001064048">
    <property type="component" value="Chromosome 10"/>
</dbReference>
<comment type="caution">
    <text evidence="1">The sequence shown here is derived from an EMBL/GenBank/DDBJ whole genome shotgun (WGS) entry which is preliminary data.</text>
</comment>
<dbReference type="EMBL" id="CM046110">
    <property type="protein sequence ID" value="KAI8422826.1"/>
    <property type="molecule type" value="Genomic_DNA"/>
</dbReference>
<organism evidence="1 2">
    <name type="scientific">Choristoneura fumiferana</name>
    <name type="common">Spruce budworm moth</name>
    <name type="synonym">Archips fumiferana</name>
    <dbReference type="NCBI Taxonomy" id="7141"/>
    <lineage>
        <taxon>Eukaryota</taxon>
        <taxon>Metazoa</taxon>
        <taxon>Ecdysozoa</taxon>
        <taxon>Arthropoda</taxon>
        <taxon>Hexapoda</taxon>
        <taxon>Insecta</taxon>
        <taxon>Pterygota</taxon>
        <taxon>Neoptera</taxon>
        <taxon>Endopterygota</taxon>
        <taxon>Lepidoptera</taxon>
        <taxon>Glossata</taxon>
        <taxon>Ditrysia</taxon>
        <taxon>Tortricoidea</taxon>
        <taxon>Tortricidae</taxon>
        <taxon>Tortricinae</taxon>
        <taxon>Choristoneura</taxon>
    </lineage>
</organism>
<name>A0ACC0JF85_CHOFU</name>
<sequence length="602" mass="69062">MKAAEEQVQCKKLAEAAMRGLASAMPALDEAVKALDALNKKDITEVKSYAKPPQKVEMVLEAVLILLLKEPTWAEAKRQLGDQYFLDRLREFDKDNISDKTLKKIATYTSKPDFDPEIVGLQSSLLLLNRIVKPKKERLEEALESLRMKQQILAEARAKLRELSEMLARLQKEYDEKVKMKEDLEAKSRQLQLKLERAEALITGLSGERERWELTVERLDKEFDNLPGDCLIATGFVAYLGPFVSEYREDLMGDWFNEVYNEGVPVTMDLSMKYFLLDDATLRDWNCMGLPDDNFSAENGIIVVVDFGQPKYLKTMEQCLIEGKPVIVQNVGEILDPSIAPILDKAIVKIGTALVIKFNEKMVPYNEKFRMYLTTKLVVRKERPQLEQMKDNLVLTIAHNKKTLVDLENDLLRIMYESQVPLLENEELFITLQTSQRTSLELLLSFHIVSRILFQMGKLSMHEYLFLLKGGVVLDRSEQPDNPTNWMPEDCWDNLTELDKLPGFHGVTDAFEMSWEESSFKTSLLFVLSPGVDPTAALIQLAIDVKMFDKLMQQGMREGGWVFLANCHLACEWLASLRGLDNPKIHPRFRLWLSSMPDDKIR</sequence>